<sequence length="72" mass="8018">MATAAFNDVSAWILLALIVALARNGDSDEHKSPLLVIGVAFVAFMLIVIRPIMKWVDYRCSLEHDVVDEAYI</sequence>
<evidence type="ECO:0000256" key="5">
    <source>
        <dbReference type="SAM" id="Phobius"/>
    </source>
</evidence>
<dbReference type="InterPro" id="IPR006153">
    <property type="entry name" value="Cation/H_exchanger_TM"/>
</dbReference>
<keyword evidence="2 5" id="KW-0812">Transmembrane</keyword>
<keyword evidence="4 5" id="KW-0472">Membrane</keyword>
<evidence type="ECO:0000259" key="7">
    <source>
        <dbReference type="Pfam" id="PF00999"/>
    </source>
</evidence>
<dbReference type="Proteomes" id="UP000187406">
    <property type="component" value="Unassembled WGS sequence"/>
</dbReference>
<name>A0A1Q3DE19_CEPFO</name>
<organism evidence="8 9">
    <name type="scientific">Cephalotus follicularis</name>
    <name type="common">Albany pitcher plant</name>
    <dbReference type="NCBI Taxonomy" id="3775"/>
    <lineage>
        <taxon>Eukaryota</taxon>
        <taxon>Viridiplantae</taxon>
        <taxon>Streptophyta</taxon>
        <taxon>Embryophyta</taxon>
        <taxon>Tracheophyta</taxon>
        <taxon>Spermatophyta</taxon>
        <taxon>Magnoliopsida</taxon>
        <taxon>eudicotyledons</taxon>
        <taxon>Gunneridae</taxon>
        <taxon>Pentapetalae</taxon>
        <taxon>rosids</taxon>
        <taxon>fabids</taxon>
        <taxon>Oxalidales</taxon>
        <taxon>Cephalotaceae</taxon>
        <taxon>Cephalotus</taxon>
    </lineage>
</organism>
<dbReference type="AlphaFoldDB" id="A0A1Q3DE19"/>
<dbReference type="Gene3D" id="1.20.1530.20">
    <property type="match status" value="1"/>
</dbReference>
<dbReference type="GO" id="GO:0016020">
    <property type="term" value="C:membrane"/>
    <property type="evidence" value="ECO:0007669"/>
    <property type="project" value="UniProtKB-SubCell"/>
</dbReference>
<keyword evidence="9" id="KW-1185">Reference proteome</keyword>
<feature type="chain" id="PRO_5013383748" evidence="6">
    <location>
        <begin position="28"/>
        <end position="72"/>
    </location>
</feature>
<dbReference type="GO" id="GO:1902600">
    <property type="term" value="P:proton transmembrane transport"/>
    <property type="evidence" value="ECO:0007669"/>
    <property type="project" value="InterPro"/>
</dbReference>
<dbReference type="OrthoDB" id="1742496at2759"/>
<keyword evidence="3 5" id="KW-1133">Transmembrane helix</keyword>
<evidence type="ECO:0000256" key="4">
    <source>
        <dbReference type="ARBA" id="ARBA00023136"/>
    </source>
</evidence>
<feature type="domain" description="Cation/H+ exchanger transmembrane" evidence="7">
    <location>
        <begin position="2"/>
        <end position="58"/>
    </location>
</feature>
<comment type="caution">
    <text evidence="8">The sequence shown here is derived from an EMBL/GenBank/DDBJ whole genome shotgun (WGS) entry which is preliminary data.</text>
</comment>
<gene>
    <name evidence="8" type="ORF">CFOL_v3_34180</name>
</gene>
<dbReference type="Pfam" id="PF00999">
    <property type="entry name" value="Na_H_Exchanger"/>
    <property type="match status" value="1"/>
</dbReference>
<dbReference type="GO" id="GO:0015297">
    <property type="term" value="F:antiporter activity"/>
    <property type="evidence" value="ECO:0007669"/>
    <property type="project" value="InterPro"/>
</dbReference>
<evidence type="ECO:0000256" key="1">
    <source>
        <dbReference type="ARBA" id="ARBA00004141"/>
    </source>
</evidence>
<reference evidence="9" key="1">
    <citation type="submission" date="2016-04" db="EMBL/GenBank/DDBJ databases">
        <title>Cephalotus genome sequencing.</title>
        <authorList>
            <person name="Fukushima K."/>
            <person name="Hasebe M."/>
            <person name="Fang X."/>
        </authorList>
    </citation>
    <scope>NUCLEOTIDE SEQUENCE [LARGE SCALE GENOMIC DNA]</scope>
    <source>
        <strain evidence="9">cv. St1</strain>
    </source>
</reference>
<evidence type="ECO:0000256" key="2">
    <source>
        <dbReference type="ARBA" id="ARBA00022692"/>
    </source>
</evidence>
<accession>A0A1Q3DE19</accession>
<evidence type="ECO:0000256" key="6">
    <source>
        <dbReference type="SAM" id="SignalP"/>
    </source>
</evidence>
<proteinExistence type="predicted"/>
<feature type="signal peptide" evidence="6">
    <location>
        <begin position="1"/>
        <end position="27"/>
    </location>
</feature>
<feature type="transmembrane region" description="Helical" evidence="5">
    <location>
        <begin position="32"/>
        <end position="49"/>
    </location>
</feature>
<protein>
    <submittedName>
        <fullName evidence="8">Na_H_Exchanger domain-containing protein</fullName>
    </submittedName>
</protein>
<dbReference type="InParanoid" id="A0A1Q3DE19"/>
<dbReference type="EMBL" id="BDDD01006599">
    <property type="protein sequence ID" value="GAV90776.1"/>
    <property type="molecule type" value="Genomic_DNA"/>
</dbReference>
<evidence type="ECO:0000313" key="8">
    <source>
        <dbReference type="EMBL" id="GAV90776.1"/>
    </source>
</evidence>
<evidence type="ECO:0000313" key="9">
    <source>
        <dbReference type="Proteomes" id="UP000187406"/>
    </source>
</evidence>
<dbReference type="InterPro" id="IPR038770">
    <property type="entry name" value="Na+/solute_symporter_sf"/>
</dbReference>
<comment type="subcellular location">
    <subcellularLocation>
        <location evidence="1">Membrane</location>
        <topology evidence="1">Multi-pass membrane protein</topology>
    </subcellularLocation>
</comment>
<evidence type="ECO:0000256" key="3">
    <source>
        <dbReference type="ARBA" id="ARBA00022989"/>
    </source>
</evidence>
<keyword evidence="6" id="KW-0732">Signal</keyword>